<sequence>MLKQEENIFFFSYGTLINENILFKVLKKENSHFENKFNKHNNNQKITIKSAILKGYACLTVREAHYPALVSAFNLENFFSQTLNLQTQNEQKHIVFGNLVSGLDQSDLTKLDEFEGDEYEKKVVQVELMDGIQTSLIDAIVYLYRPVLIAQNVSPKVWSYEGFTKNHLSQWLSDPTLLP</sequence>
<dbReference type="GO" id="GO:0016740">
    <property type="term" value="F:transferase activity"/>
    <property type="evidence" value="ECO:0007669"/>
    <property type="project" value="UniProtKB-KW"/>
</dbReference>
<feature type="domain" description="Gamma-glutamylcyclotransferase AIG2-like" evidence="4">
    <location>
        <begin position="11"/>
        <end position="146"/>
    </location>
</feature>
<dbReference type="CDD" id="cd06661">
    <property type="entry name" value="GGCT_like"/>
    <property type="match status" value="1"/>
</dbReference>
<dbReference type="Gene3D" id="3.10.490.10">
    <property type="entry name" value="Gamma-glutamyl cyclotransferase-like"/>
    <property type="match status" value="1"/>
</dbReference>
<dbReference type="InterPro" id="IPR036568">
    <property type="entry name" value="GGCT-like_sf"/>
</dbReference>
<dbReference type="InterPro" id="IPR045038">
    <property type="entry name" value="AIG2-like"/>
</dbReference>
<comment type="caution">
    <text evidence="5">The sequence shown here is derived from an EMBL/GenBank/DDBJ whole genome shotgun (WGS) entry which is preliminary data.</text>
</comment>
<gene>
    <name evidence="5" type="ORF">O181_003419</name>
</gene>
<dbReference type="InterPro" id="IPR009288">
    <property type="entry name" value="AIG2-like_dom"/>
</dbReference>
<dbReference type="AlphaFoldDB" id="A0A9Q3GDU8"/>
<evidence type="ECO:0000256" key="1">
    <source>
        <dbReference type="ARBA" id="ARBA00008861"/>
    </source>
</evidence>
<protein>
    <recommendedName>
        <fullName evidence="3">Putative gamma-glutamylcyclotransferase</fullName>
    </recommendedName>
</protein>
<dbReference type="InterPro" id="IPR013024">
    <property type="entry name" value="GGCT-like"/>
</dbReference>
<dbReference type="PANTHER" id="PTHR31544">
    <property type="entry name" value="AIG2-LIKE PROTEIN D"/>
    <property type="match status" value="1"/>
</dbReference>
<organism evidence="5 6">
    <name type="scientific">Austropuccinia psidii MF-1</name>
    <dbReference type="NCBI Taxonomy" id="1389203"/>
    <lineage>
        <taxon>Eukaryota</taxon>
        <taxon>Fungi</taxon>
        <taxon>Dikarya</taxon>
        <taxon>Basidiomycota</taxon>
        <taxon>Pucciniomycotina</taxon>
        <taxon>Pucciniomycetes</taxon>
        <taxon>Pucciniales</taxon>
        <taxon>Sphaerophragmiaceae</taxon>
        <taxon>Austropuccinia</taxon>
    </lineage>
</organism>
<dbReference type="Proteomes" id="UP000765509">
    <property type="component" value="Unassembled WGS sequence"/>
</dbReference>
<dbReference type="Pfam" id="PF06094">
    <property type="entry name" value="GGACT"/>
    <property type="match status" value="1"/>
</dbReference>
<evidence type="ECO:0000256" key="3">
    <source>
        <dbReference type="ARBA" id="ARBA00030602"/>
    </source>
</evidence>
<accession>A0A9Q3GDU8</accession>
<evidence type="ECO:0000259" key="4">
    <source>
        <dbReference type="Pfam" id="PF06094"/>
    </source>
</evidence>
<evidence type="ECO:0000256" key="2">
    <source>
        <dbReference type="ARBA" id="ARBA00022679"/>
    </source>
</evidence>
<dbReference type="PANTHER" id="PTHR31544:SF2">
    <property type="entry name" value="AIG2-LIKE PROTEIN D"/>
    <property type="match status" value="1"/>
</dbReference>
<reference evidence="5" key="1">
    <citation type="submission" date="2021-03" db="EMBL/GenBank/DDBJ databases">
        <title>Draft genome sequence of rust myrtle Austropuccinia psidii MF-1, a brazilian biotype.</title>
        <authorList>
            <person name="Quecine M.C."/>
            <person name="Pachon D.M.R."/>
            <person name="Bonatelli M.L."/>
            <person name="Correr F.H."/>
            <person name="Franceschini L.M."/>
            <person name="Leite T.F."/>
            <person name="Margarido G.R.A."/>
            <person name="Almeida C.A."/>
            <person name="Ferrarezi J.A."/>
            <person name="Labate C.A."/>
        </authorList>
    </citation>
    <scope>NUCLEOTIDE SEQUENCE</scope>
    <source>
        <strain evidence="5">MF-1</strain>
    </source>
</reference>
<keyword evidence="6" id="KW-1185">Reference proteome</keyword>
<keyword evidence="2" id="KW-0808">Transferase</keyword>
<evidence type="ECO:0000313" key="5">
    <source>
        <dbReference type="EMBL" id="MBW0463704.1"/>
    </source>
</evidence>
<name>A0A9Q3GDU8_9BASI</name>
<dbReference type="EMBL" id="AVOT02000616">
    <property type="protein sequence ID" value="MBW0463704.1"/>
    <property type="molecule type" value="Genomic_DNA"/>
</dbReference>
<evidence type="ECO:0000313" key="6">
    <source>
        <dbReference type="Proteomes" id="UP000765509"/>
    </source>
</evidence>
<dbReference type="OrthoDB" id="1044435at2759"/>
<proteinExistence type="inferred from homology"/>
<comment type="similarity">
    <text evidence="1">Belongs to the gamma-glutamylcyclotransferase family.</text>
</comment>
<dbReference type="SUPFAM" id="SSF110857">
    <property type="entry name" value="Gamma-glutamyl cyclotransferase-like"/>
    <property type="match status" value="1"/>
</dbReference>